<feature type="region of interest" description="Disordered" evidence="10">
    <location>
        <begin position="218"/>
        <end position="237"/>
    </location>
</feature>
<keyword evidence="13" id="KW-1185">Reference proteome</keyword>
<evidence type="ECO:0000313" key="13">
    <source>
        <dbReference type="Proteomes" id="UP001286313"/>
    </source>
</evidence>
<comment type="subcellular location">
    <subcellularLocation>
        <location evidence="1">Endoplasmic reticulum membrane</location>
        <topology evidence="1">Multi-pass membrane protein</topology>
    </subcellularLocation>
</comment>
<evidence type="ECO:0000256" key="5">
    <source>
        <dbReference type="ARBA" id="ARBA00022824"/>
    </source>
</evidence>
<dbReference type="EMBL" id="JAWQEG010000348">
    <property type="protein sequence ID" value="KAK3891380.1"/>
    <property type="molecule type" value="Genomic_DNA"/>
</dbReference>
<keyword evidence="6 11" id="KW-1133">Transmembrane helix</keyword>
<dbReference type="Pfam" id="PF04420">
    <property type="entry name" value="CHD5"/>
    <property type="match status" value="1"/>
</dbReference>
<dbReference type="InterPro" id="IPR028945">
    <property type="entry name" value="Get1"/>
</dbReference>
<evidence type="ECO:0000256" key="11">
    <source>
        <dbReference type="SAM" id="Phobius"/>
    </source>
</evidence>
<sequence>MCWEGFTRQLGNLLITLPLPVVQPLPVGNSRGRTPTERKQRKSRIAMTYLFAVTTILGCAGVVLPAILQFILKLVRGEGVAELQIRQEVAKLKQQLQSISMVDQFATYARLQRKINTLNQQYRDKVSERSVRAQRARLVVDGLIRAVVGMLSMWLIWEHRSDPVLSLPAGLVWPLGHLLSFPSCQLGQMSVIVWLSIVRAVCSRTSGYFTFANPKPPPRPPSPVFTHTRSPVSIPLD</sequence>
<reference evidence="12" key="1">
    <citation type="submission" date="2023-10" db="EMBL/GenBank/DDBJ databases">
        <title>Genome assemblies of two species of porcelain crab, Petrolisthes cinctipes and Petrolisthes manimaculis (Anomura: Porcellanidae).</title>
        <authorList>
            <person name="Angst P."/>
        </authorList>
    </citation>
    <scope>NUCLEOTIDE SEQUENCE</scope>
    <source>
        <strain evidence="12">PB745_01</strain>
        <tissue evidence="12">Gill</tissue>
    </source>
</reference>
<feature type="transmembrane region" description="Helical" evidence="11">
    <location>
        <begin position="46"/>
        <end position="68"/>
    </location>
</feature>
<keyword evidence="7 11" id="KW-0472">Membrane</keyword>
<accession>A0AAE1GGB2</accession>
<evidence type="ECO:0000256" key="8">
    <source>
        <dbReference type="ARBA" id="ARBA00032437"/>
    </source>
</evidence>
<evidence type="ECO:0000256" key="3">
    <source>
        <dbReference type="ARBA" id="ARBA00017951"/>
    </source>
</evidence>
<evidence type="ECO:0000256" key="7">
    <source>
        <dbReference type="ARBA" id="ARBA00023136"/>
    </source>
</evidence>
<evidence type="ECO:0000256" key="2">
    <source>
        <dbReference type="ARBA" id="ARBA00010799"/>
    </source>
</evidence>
<proteinExistence type="inferred from homology"/>
<evidence type="ECO:0000256" key="10">
    <source>
        <dbReference type="SAM" id="MobiDB-lite"/>
    </source>
</evidence>
<evidence type="ECO:0000256" key="4">
    <source>
        <dbReference type="ARBA" id="ARBA00022692"/>
    </source>
</evidence>
<gene>
    <name evidence="12" type="ORF">Pcinc_004728</name>
</gene>
<dbReference type="GO" id="GO:0043529">
    <property type="term" value="C:GET complex"/>
    <property type="evidence" value="ECO:0007669"/>
    <property type="project" value="TreeGrafter"/>
</dbReference>
<dbReference type="GO" id="GO:0043495">
    <property type="term" value="F:protein-membrane adaptor activity"/>
    <property type="evidence" value="ECO:0007669"/>
    <property type="project" value="TreeGrafter"/>
</dbReference>
<dbReference type="Proteomes" id="UP001286313">
    <property type="component" value="Unassembled WGS sequence"/>
</dbReference>
<dbReference type="GO" id="GO:0005789">
    <property type="term" value="C:endoplasmic reticulum membrane"/>
    <property type="evidence" value="ECO:0007669"/>
    <property type="project" value="UniProtKB-SubCell"/>
</dbReference>
<evidence type="ECO:0000256" key="6">
    <source>
        <dbReference type="ARBA" id="ARBA00022989"/>
    </source>
</evidence>
<evidence type="ECO:0000256" key="9">
    <source>
        <dbReference type="ARBA" id="ARBA00033006"/>
    </source>
</evidence>
<evidence type="ECO:0000256" key="1">
    <source>
        <dbReference type="ARBA" id="ARBA00004477"/>
    </source>
</evidence>
<evidence type="ECO:0000313" key="12">
    <source>
        <dbReference type="EMBL" id="KAK3891380.1"/>
    </source>
</evidence>
<dbReference type="GO" id="GO:0071816">
    <property type="term" value="P:tail-anchored membrane protein insertion into ER membrane"/>
    <property type="evidence" value="ECO:0007669"/>
    <property type="project" value="InterPro"/>
</dbReference>
<dbReference type="InterPro" id="IPR029012">
    <property type="entry name" value="Helix_hairpin_bin_sf"/>
</dbReference>
<dbReference type="Gene3D" id="1.10.287.660">
    <property type="entry name" value="Helix hairpin bin"/>
    <property type="match status" value="1"/>
</dbReference>
<keyword evidence="5" id="KW-0256">Endoplasmic reticulum</keyword>
<dbReference type="AlphaFoldDB" id="A0AAE1GGB2"/>
<dbReference type="PANTHER" id="PTHR42650:SF1">
    <property type="entry name" value="GUIDED ENTRY OF TAIL-ANCHORED PROTEINS FACTOR 1"/>
    <property type="match status" value="1"/>
</dbReference>
<comment type="caution">
    <text evidence="12">The sequence shown here is derived from an EMBL/GenBank/DDBJ whole genome shotgun (WGS) entry which is preliminary data.</text>
</comment>
<organism evidence="12 13">
    <name type="scientific">Petrolisthes cinctipes</name>
    <name type="common">Flat porcelain crab</name>
    <dbReference type="NCBI Taxonomy" id="88211"/>
    <lineage>
        <taxon>Eukaryota</taxon>
        <taxon>Metazoa</taxon>
        <taxon>Ecdysozoa</taxon>
        <taxon>Arthropoda</taxon>
        <taxon>Crustacea</taxon>
        <taxon>Multicrustacea</taxon>
        <taxon>Malacostraca</taxon>
        <taxon>Eumalacostraca</taxon>
        <taxon>Eucarida</taxon>
        <taxon>Decapoda</taxon>
        <taxon>Pleocyemata</taxon>
        <taxon>Anomura</taxon>
        <taxon>Galatheoidea</taxon>
        <taxon>Porcellanidae</taxon>
        <taxon>Petrolisthes</taxon>
    </lineage>
</organism>
<name>A0AAE1GGB2_PETCI</name>
<keyword evidence="4 11" id="KW-0812">Transmembrane</keyword>
<dbReference type="PANTHER" id="PTHR42650">
    <property type="entry name" value="TAIL-ANCHORED PROTEIN INSERTION RECEPTOR WRB"/>
    <property type="match status" value="1"/>
</dbReference>
<comment type="similarity">
    <text evidence="2">Belongs to the WRB/GET1 family.</text>
</comment>
<protein>
    <recommendedName>
        <fullName evidence="3">Guided entry of tail-anchored proteins factor 1</fullName>
    </recommendedName>
    <alternativeName>
        <fullName evidence="8">Tail-anchored protein insertion receptor WRB</fullName>
    </alternativeName>
    <alternativeName>
        <fullName evidence="9">Tryptophan-rich basic protein</fullName>
    </alternativeName>
</protein>